<accession>F0M633</accession>
<gene>
    <name evidence="3" type="ordered locus">Asphe3_35880</name>
</gene>
<proteinExistence type="predicted"/>
<keyword evidence="2" id="KW-0472">Membrane</keyword>
<organism evidence="3 4">
    <name type="scientific">Pseudarthrobacter phenanthrenivorans (strain DSM 18606 / JCM 16027 / LMG 23796 / Sphe3)</name>
    <name type="common">Arthrobacter phenanthrenivorans</name>
    <dbReference type="NCBI Taxonomy" id="930171"/>
    <lineage>
        <taxon>Bacteria</taxon>
        <taxon>Bacillati</taxon>
        <taxon>Actinomycetota</taxon>
        <taxon>Actinomycetes</taxon>
        <taxon>Micrococcales</taxon>
        <taxon>Micrococcaceae</taxon>
        <taxon>Pseudarthrobacter</taxon>
    </lineage>
</organism>
<evidence type="ECO:0000313" key="3">
    <source>
        <dbReference type="EMBL" id="ADX74689.1"/>
    </source>
</evidence>
<name>F0M633_PSEPM</name>
<keyword evidence="2" id="KW-0812">Transmembrane</keyword>
<feature type="transmembrane region" description="Helical" evidence="2">
    <location>
        <begin position="21"/>
        <end position="43"/>
    </location>
</feature>
<dbReference type="HOGENOM" id="CLU_1623764_0_0_11"/>
<protein>
    <submittedName>
        <fullName evidence="3">Uncharacterized protein</fullName>
    </submittedName>
</protein>
<reference evidence="3 4" key="1">
    <citation type="journal article" date="2011" name="Stand. Genomic Sci.">
        <title>Complete genome sequence of Arthrobacter phenanthrenivorans type strain (Sphe3).</title>
        <authorList>
            <person name="Kallimanis A."/>
            <person name="Labutti K.M."/>
            <person name="Lapidus A."/>
            <person name="Clum A."/>
            <person name="Lykidis A."/>
            <person name="Mavromatis K."/>
            <person name="Pagani I."/>
            <person name="Liolios K."/>
            <person name="Ivanova N."/>
            <person name="Goodwin L."/>
            <person name="Pitluck S."/>
            <person name="Chen A."/>
            <person name="Palaniappan K."/>
            <person name="Markowitz V."/>
            <person name="Bristow J."/>
            <person name="Velentzas A.D."/>
            <person name="Perisynakis A."/>
            <person name="Ouzounis C.C."/>
            <person name="Kyrpides N.C."/>
            <person name="Koukkou A.I."/>
            <person name="Drainas C."/>
        </authorList>
    </citation>
    <scope>NUCLEOTIDE SEQUENCE [LARGE SCALE GENOMIC DNA]</scope>
    <source>
        <strain evidence="4">DSM 18606 / JCM 16027 / LMG 23796 / Sphe3</strain>
    </source>
</reference>
<dbReference type="AlphaFoldDB" id="F0M633"/>
<feature type="transmembrane region" description="Helical" evidence="2">
    <location>
        <begin position="55"/>
        <end position="77"/>
    </location>
</feature>
<keyword evidence="2" id="KW-1133">Transmembrane helix</keyword>
<evidence type="ECO:0000256" key="1">
    <source>
        <dbReference type="SAM" id="MobiDB-lite"/>
    </source>
</evidence>
<dbReference type="EMBL" id="CP002379">
    <property type="protein sequence ID" value="ADX74689.1"/>
    <property type="molecule type" value="Genomic_DNA"/>
</dbReference>
<dbReference type="KEGG" id="apn:Asphe3_35880"/>
<feature type="region of interest" description="Disordered" evidence="1">
    <location>
        <begin position="83"/>
        <end position="122"/>
    </location>
</feature>
<dbReference type="STRING" id="930171.Asphe3_35880"/>
<evidence type="ECO:0000313" key="4">
    <source>
        <dbReference type="Proteomes" id="UP000008639"/>
    </source>
</evidence>
<sequence length="163" mass="17402" precursor="true">MPSEQPAAERREITVRRAPKYVPFLILGALVGIAAAAVMAYGVPENPSFDAGAVFGFFMVAFAAGGAILGAVVALVLTAGASSGSRRPLWKPSRIPNRTRIRSRSPAAGKRSQTGGRKSPTPCREIIDQWHAAMENFPMIFSLAKKARRTLVASSESGHQVKK</sequence>
<dbReference type="Proteomes" id="UP000008639">
    <property type="component" value="Chromosome"/>
</dbReference>
<evidence type="ECO:0000256" key="2">
    <source>
        <dbReference type="SAM" id="Phobius"/>
    </source>
</evidence>